<accession>A0A1V1I1U9</accession>
<sequence>MMVGVEKEILILVSKIRCITESQVGKFFGTRRKYTRKPFKKTLRKMCNEYTLRKYPCNLNYSGYRDNTYIYYLNGSKMYKGKELVKVVIGSELAIKLETGGYKVRRFYRNVKVDKSTYDLFIEYVDNYNDIKQILVDINIDENFNIFKYDRIEEKIEKSTIPFFEVPKILVITKNNKDITIPDKLDLDIDFVDINLSKLFKVI</sequence>
<organism evidence="1 2">
    <name type="scientific">Romboutsia ilealis</name>
    <dbReference type="NCBI Taxonomy" id="1115758"/>
    <lineage>
        <taxon>Bacteria</taxon>
        <taxon>Bacillati</taxon>
        <taxon>Bacillota</taxon>
        <taxon>Clostridia</taxon>
        <taxon>Peptostreptococcales</taxon>
        <taxon>Peptostreptococcaceae</taxon>
        <taxon>Romboutsia</taxon>
    </lineage>
</organism>
<keyword evidence="2" id="KW-1185">Reference proteome</keyword>
<dbReference type="KEGG" id="ril:CRIB_1581"/>
<protein>
    <submittedName>
        <fullName evidence="1">Uncharacterized protein</fullName>
    </submittedName>
</protein>
<gene>
    <name evidence="1" type="ORF">CRIB_1581</name>
</gene>
<proteinExistence type="predicted"/>
<dbReference type="RefSeq" id="WP_243633487.1">
    <property type="nucleotide sequence ID" value="NZ_CAJUCR010000009.1"/>
</dbReference>
<dbReference type="EMBL" id="LN555523">
    <property type="protein sequence ID" value="CED94188.1"/>
    <property type="molecule type" value="Genomic_DNA"/>
</dbReference>
<dbReference type="Proteomes" id="UP000245622">
    <property type="component" value="Chromosome 1"/>
</dbReference>
<evidence type="ECO:0000313" key="1">
    <source>
        <dbReference type="EMBL" id="CED94188.1"/>
    </source>
</evidence>
<dbReference type="GeneID" id="82205615"/>
<evidence type="ECO:0000313" key="2">
    <source>
        <dbReference type="Proteomes" id="UP000245622"/>
    </source>
</evidence>
<name>A0A1V1I1U9_9FIRM</name>
<dbReference type="AlphaFoldDB" id="A0A1V1I1U9"/>
<reference evidence="1 2" key="1">
    <citation type="submission" date="2014-04" db="EMBL/GenBank/DDBJ databases">
        <authorList>
            <person name="Hornung B.V."/>
        </authorList>
    </citation>
    <scope>NUCLEOTIDE SEQUENCE [LARGE SCALE GENOMIC DNA]</scope>
    <source>
        <strain evidence="1 2">CRIB</strain>
    </source>
</reference>